<name>A0ABS8HRI2_9FIRM</name>
<dbReference type="Pfam" id="PF03323">
    <property type="entry name" value="GerA"/>
    <property type="match status" value="1"/>
</dbReference>
<evidence type="ECO:0000256" key="4">
    <source>
        <dbReference type="SAM" id="Phobius"/>
    </source>
</evidence>
<dbReference type="InterPro" id="IPR050768">
    <property type="entry name" value="UPF0353/GerABKA_families"/>
</dbReference>
<keyword evidence="4" id="KW-0812">Transmembrane</keyword>
<feature type="transmembrane region" description="Helical" evidence="4">
    <location>
        <begin position="491"/>
        <end position="516"/>
    </location>
</feature>
<comment type="similarity">
    <text evidence="1">Belongs to the GerABKA family.</text>
</comment>
<evidence type="ECO:0000256" key="3">
    <source>
        <dbReference type="SAM" id="MobiDB-lite"/>
    </source>
</evidence>
<organism evidence="5 6">
    <name type="scientific">Pelosinus baikalensis</name>
    <dbReference type="NCBI Taxonomy" id="2892015"/>
    <lineage>
        <taxon>Bacteria</taxon>
        <taxon>Bacillati</taxon>
        <taxon>Bacillota</taxon>
        <taxon>Negativicutes</taxon>
        <taxon>Selenomonadales</taxon>
        <taxon>Sporomusaceae</taxon>
        <taxon>Pelosinus</taxon>
    </lineage>
</organism>
<dbReference type="PANTHER" id="PTHR22550:SF5">
    <property type="entry name" value="LEUCINE ZIPPER PROTEIN 4"/>
    <property type="match status" value="1"/>
</dbReference>
<dbReference type="RefSeq" id="WP_229535012.1">
    <property type="nucleotide sequence ID" value="NZ_JAJHJB010000012.1"/>
</dbReference>
<feature type="transmembrane region" description="Helical" evidence="4">
    <location>
        <begin position="435"/>
        <end position="452"/>
    </location>
</feature>
<reference evidence="5" key="1">
    <citation type="submission" date="2021-11" db="EMBL/GenBank/DDBJ databases">
        <title>Description of a new species Pelosinus isolated from the bottom sediments of Lake Baikal.</title>
        <authorList>
            <person name="Zakharyuk A."/>
        </authorList>
    </citation>
    <scope>NUCLEOTIDE SEQUENCE</scope>
    <source>
        <strain evidence="5">Bkl1</strain>
    </source>
</reference>
<dbReference type="PIRSF" id="PIRSF005690">
    <property type="entry name" value="GerBA"/>
    <property type="match status" value="1"/>
</dbReference>
<gene>
    <name evidence="5" type="ORF">LMF89_10495</name>
</gene>
<comment type="caution">
    <text evidence="5">The sequence shown here is derived from an EMBL/GenBank/DDBJ whole genome shotgun (WGS) entry which is preliminary data.</text>
</comment>
<feature type="transmembrane region" description="Helical" evidence="4">
    <location>
        <begin position="368"/>
        <end position="390"/>
    </location>
</feature>
<dbReference type="PANTHER" id="PTHR22550">
    <property type="entry name" value="SPORE GERMINATION PROTEIN"/>
    <property type="match status" value="1"/>
</dbReference>
<feature type="compositionally biased region" description="Polar residues" evidence="3">
    <location>
        <begin position="1"/>
        <end position="18"/>
    </location>
</feature>
<accession>A0ABS8HRI2</accession>
<evidence type="ECO:0000256" key="1">
    <source>
        <dbReference type="ARBA" id="ARBA00005278"/>
    </source>
</evidence>
<proteinExistence type="inferred from homology"/>
<dbReference type="EMBL" id="JAJHJB010000012">
    <property type="protein sequence ID" value="MCC5465784.1"/>
    <property type="molecule type" value="Genomic_DNA"/>
</dbReference>
<evidence type="ECO:0000313" key="6">
    <source>
        <dbReference type="Proteomes" id="UP001165492"/>
    </source>
</evidence>
<keyword evidence="6" id="KW-1185">Reference proteome</keyword>
<feature type="transmembrane region" description="Helical" evidence="4">
    <location>
        <begin position="410"/>
        <end position="428"/>
    </location>
</feature>
<keyword evidence="2 4" id="KW-0472">Membrane</keyword>
<sequence length="564" mass="62807">MKQGKNLHNTAPSVSISEASRDETANKLAALKQLNKESNKIAQEISQIITKLKQTPTSANQDRSDSNKKEKYFEGQYFIHKEIEANLTTLKTILGKSADIIFREFIIGVNKQTKVFLCFIDGLGDKKLIDEYIVKPLLVNIHIIDPNETLLSHDILTNVKDHVFNAVEIREDNEFDEVLDAILGGNTALFIDGYDTVLILSAKGGETRSIQEPETETVIRGSREGFVETLRVNTSMIRRIIKNPKLIIEPFRLGTQTHTDINIAYIEGIANQKIVEEVKSRLNKIDTNSVISSGYLENFIEDAPFSFFSTMANSERPEKVTAKILEGRVAILVNGTPFVLTAPHLFIENFQVAEDYVSKFYFTSFVRLLRLLAFFITLTFPALYVAVETFHQEMLPTVLLITAAATREGIPFPSFLEILIMSLVFELLRESGIRLPRQIGQAVSIVGALIVGDAAVRAGILSAPIVIIGAITAITSFVIPSLLEALLFFRLLLLLLSASLGLYGFIVGLIIMLAHLCSLQSFGTPYLSPLTPVIWKDLKDSFVIYPLRLMKSLPKSTTGKNLKK</sequence>
<protein>
    <submittedName>
        <fullName evidence="5">Spore germination protein</fullName>
    </submittedName>
</protein>
<feature type="region of interest" description="Disordered" evidence="3">
    <location>
        <begin position="1"/>
        <end position="21"/>
    </location>
</feature>
<feature type="transmembrane region" description="Helical" evidence="4">
    <location>
        <begin position="458"/>
        <end position="479"/>
    </location>
</feature>
<dbReference type="Proteomes" id="UP001165492">
    <property type="component" value="Unassembled WGS sequence"/>
</dbReference>
<evidence type="ECO:0000256" key="2">
    <source>
        <dbReference type="ARBA" id="ARBA00023136"/>
    </source>
</evidence>
<evidence type="ECO:0000313" key="5">
    <source>
        <dbReference type="EMBL" id="MCC5465784.1"/>
    </source>
</evidence>
<dbReference type="InterPro" id="IPR004995">
    <property type="entry name" value="Spore_Ger"/>
</dbReference>
<keyword evidence="4" id="KW-1133">Transmembrane helix</keyword>